<gene>
    <name evidence="8" type="ORF">DFR40_1543</name>
</gene>
<feature type="domain" description="EamA" evidence="7">
    <location>
        <begin position="159"/>
        <end position="294"/>
    </location>
</feature>
<dbReference type="InterPro" id="IPR050638">
    <property type="entry name" value="AA-Vitamin_Transporters"/>
</dbReference>
<evidence type="ECO:0000313" key="9">
    <source>
        <dbReference type="Proteomes" id="UP000270626"/>
    </source>
</evidence>
<dbReference type="InterPro" id="IPR000620">
    <property type="entry name" value="EamA_dom"/>
</dbReference>
<dbReference type="Proteomes" id="UP000270626">
    <property type="component" value="Unassembled WGS sequence"/>
</dbReference>
<feature type="domain" description="EamA" evidence="7">
    <location>
        <begin position="11"/>
        <end position="143"/>
    </location>
</feature>
<feature type="transmembrane region" description="Helical" evidence="6">
    <location>
        <begin position="7"/>
        <end position="26"/>
    </location>
</feature>
<dbReference type="PANTHER" id="PTHR32322">
    <property type="entry name" value="INNER MEMBRANE TRANSPORTER"/>
    <property type="match status" value="1"/>
</dbReference>
<feature type="transmembrane region" description="Helical" evidence="6">
    <location>
        <begin position="72"/>
        <end position="93"/>
    </location>
</feature>
<dbReference type="Gene3D" id="1.10.3730.20">
    <property type="match status" value="1"/>
</dbReference>
<accession>A0A495WBI2</accession>
<feature type="transmembrane region" description="Helical" evidence="6">
    <location>
        <begin position="159"/>
        <end position="179"/>
    </location>
</feature>
<comment type="caution">
    <text evidence="8">The sequence shown here is derived from an EMBL/GenBank/DDBJ whole genome shotgun (WGS) entry which is preliminary data.</text>
</comment>
<reference evidence="8 9" key="1">
    <citation type="submission" date="2018-10" db="EMBL/GenBank/DDBJ databases">
        <title>Genomic Encyclopedia of Type Strains, Phase IV (KMG-IV): sequencing the most valuable type-strain genomes for metagenomic binning, comparative biology and taxonomic classification.</title>
        <authorList>
            <person name="Goeker M."/>
        </authorList>
    </citation>
    <scope>NUCLEOTIDE SEQUENCE [LARGE SCALE GENOMIC DNA]</scope>
    <source>
        <strain evidence="8 9">DSM 23841</strain>
    </source>
</reference>
<dbReference type="InterPro" id="IPR037185">
    <property type="entry name" value="EmrE-like"/>
</dbReference>
<evidence type="ECO:0000256" key="5">
    <source>
        <dbReference type="ARBA" id="ARBA00023136"/>
    </source>
</evidence>
<keyword evidence="5 6" id="KW-0472">Membrane</keyword>
<feature type="transmembrane region" description="Helical" evidence="6">
    <location>
        <begin position="221"/>
        <end position="240"/>
    </location>
</feature>
<evidence type="ECO:0000256" key="1">
    <source>
        <dbReference type="ARBA" id="ARBA00004651"/>
    </source>
</evidence>
<feature type="transmembrane region" description="Helical" evidence="6">
    <location>
        <begin position="252"/>
        <end position="271"/>
    </location>
</feature>
<keyword evidence="2" id="KW-1003">Cell membrane</keyword>
<evidence type="ECO:0000259" key="7">
    <source>
        <dbReference type="Pfam" id="PF00892"/>
    </source>
</evidence>
<evidence type="ECO:0000256" key="4">
    <source>
        <dbReference type="ARBA" id="ARBA00022989"/>
    </source>
</evidence>
<dbReference type="EMBL" id="RBXP01000014">
    <property type="protein sequence ID" value="RKT58524.1"/>
    <property type="molecule type" value="Genomic_DNA"/>
</dbReference>
<feature type="transmembrane region" description="Helical" evidence="6">
    <location>
        <begin position="277"/>
        <end position="295"/>
    </location>
</feature>
<comment type="subcellular location">
    <subcellularLocation>
        <location evidence="1">Cell membrane</location>
        <topology evidence="1">Multi-pass membrane protein</topology>
    </subcellularLocation>
</comment>
<dbReference type="OrthoDB" id="5186724at2"/>
<dbReference type="GO" id="GO:0005886">
    <property type="term" value="C:plasma membrane"/>
    <property type="evidence" value="ECO:0007669"/>
    <property type="project" value="UniProtKB-SubCell"/>
</dbReference>
<dbReference type="AlphaFoldDB" id="A0A495WBI2"/>
<dbReference type="PANTHER" id="PTHR32322:SF18">
    <property type="entry name" value="S-ADENOSYLMETHIONINE_S-ADENOSYLHOMOCYSTEINE TRANSPORTER"/>
    <property type="match status" value="1"/>
</dbReference>
<dbReference type="RefSeq" id="WP_121457906.1">
    <property type="nucleotide sequence ID" value="NZ_RBXP01000014.1"/>
</dbReference>
<feature type="transmembrane region" description="Helical" evidence="6">
    <location>
        <begin position="191"/>
        <end position="209"/>
    </location>
</feature>
<keyword evidence="3 6" id="KW-0812">Transmembrane</keyword>
<keyword evidence="4 6" id="KW-1133">Transmembrane helix</keyword>
<evidence type="ECO:0000256" key="3">
    <source>
        <dbReference type="ARBA" id="ARBA00022692"/>
    </source>
</evidence>
<protein>
    <submittedName>
        <fullName evidence="8">Threonine/homoserine efflux transporter RhtA</fullName>
    </submittedName>
</protein>
<organism evidence="8 9">
    <name type="scientific">Azonexus fungiphilus</name>
    <dbReference type="NCBI Taxonomy" id="146940"/>
    <lineage>
        <taxon>Bacteria</taxon>
        <taxon>Pseudomonadati</taxon>
        <taxon>Pseudomonadota</taxon>
        <taxon>Betaproteobacteria</taxon>
        <taxon>Rhodocyclales</taxon>
        <taxon>Azonexaceae</taxon>
        <taxon>Azonexus</taxon>
    </lineage>
</organism>
<evidence type="ECO:0000256" key="6">
    <source>
        <dbReference type="SAM" id="Phobius"/>
    </source>
</evidence>
<dbReference type="Pfam" id="PF00892">
    <property type="entry name" value="EamA"/>
    <property type="match status" value="2"/>
</dbReference>
<name>A0A495WBI2_9RHOO</name>
<feature type="transmembrane region" description="Helical" evidence="6">
    <location>
        <begin position="99"/>
        <end position="118"/>
    </location>
</feature>
<evidence type="ECO:0000313" key="8">
    <source>
        <dbReference type="EMBL" id="RKT58524.1"/>
    </source>
</evidence>
<dbReference type="SUPFAM" id="SSF103481">
    <property type="entry name" value="Multidrug resistance efflux transporter EmrE"/>
    <property type="match status" value="2"/>
</dbReference>
<feature type="transmembrane region" description="Helical" evidence="6">
    <location>
        <begin position="130"/>
        <end position="147"/>
    </location>
</feature>
<evidence type="ECO:0000256" key="2">
    <source>
        <dbReference type="ARBA" id="ARBA00022475"/>
    </source>
</evidence>
<proteinExistence type="predicted"/>
<feature type="transmembrane region" description="Helical" evidence="6">
    <location>
        <begin position="38"/>
        <end position="60"/>
    </location>
</feature>
<sequence length="304" mass="31879">MPQSARTLTYVKLVAAMAMWGGTWIAGRVIAQELSAPIAVAAMRFVVAGLVVGGVMLAGGSGIPLPKDRQEWGLVWALGFFGIFLYGLCFFFGLQHIPAGRGALVVALNPVVIVLLAWAIGKEGMNRRKALGCAVALAGCLTVIGNGDPLALLQGTVGIGEWLIVGCVACWTAYTFIGWQATGRFSALATTLYACFTGAILLGLAALVQGGVDLAAWSWRVWSGMLFLAIFGTAIAYTWFTAAVHQLGAGHASVFINLVPVFAVLQAAVLLDERLGLPVLFGGLLVIAGVWLTTVQKTTLEKTA</sequence>
<keyword evidence="9" id="KW-1185">Reference proteome</keyword>